<proteinExistence type="predicted"/>
<name>A0A2T8IJ55_9POAL</name>
<dbReference type="Proteomes" id="UP000243499">
    <property type="component" value="Chromosome 5"/>
</dbReference>
<reference evidence="2" key="1">
    <citation type="submission" date="2018-04" db="EMBL/GenBank/DDBJ databases">
        <title>WGS assembly of Panicum hallii.</title>
        <authorList>
            <person name="Lovell J."/>
            <person name="Jenkins J."/>
            <person name="Lowry D."/>
            <person name="Mamidi S."/>
            <person name="Sreedasyam A."/>
            <person name="Weng X."/>
            <person name="Barry K."/>
            <person name="Bonette J."/>
            <person name="Campitelli B."/>
            <person name="Daum C."/>
            <person name="Gordon S."/>
            <person name="Gould B."/>
            <person name="Lipzen A."/>
            <person name="Macqueen A."/>
            <person name="Palacio-Mejia J."/>
            <person name="Plott C."/>
            <person name="Shakirov E."/>
            <person name="Shu S."/>
            <person name="Yoshinaga Y."/>
            <person name="Zane M."/>
            <person name="Rokhsar D."/>
            <person name="Grimwood J."/>
            <person name="Schmutz J."/>
            <person name="Juenger T."/>
        </authorList>
    </citation>
    <scope>NUCLEOTIDE SEQUENCE [LARGE SCALE GENOMIC DNA]</scope>
    <source>
        <strain evidence="2">FIL2</strain>
    </source>
</reference>
<evidence type="ECO:0000313" key="2">
    <source>
        <dbReference type="EMBL" id="PVH37646.1"/>
    </source>
</evidence>
<feature type="region of interest" description="Disordered" evidence="1">
    <location>
        <begin position="18"/>
        <end position="56"/>
    </location>
</feature>
<dbReference type="AlphaFoldDB" id="A0A2T8IJ55"/>
<organism evidence="2">
    <name type="scientific">Panicum hallii</name>
    <dbReference type="NCBI Taxonomy" id="206008"/>
    <lineage>
        <taxon>Eukaryota</taxon>
        <taxon>Viridiplantae</taxon>
        <taxon>Streptophyta</taxon>
        <taxon>Embryophyta</taxon>
        <taxon>Tracheophyta</taxon>
        <taxon>Spermatophyta</taxon>
        <taxon>Magnoliopsida</taxon>
        <taxon>Liliopsida</taxon>
        <taxon>Poales</taxon>
        <taxon>Poaceae</taxon>
        <taxon>PACMAD clade</taxon>
        <taxon>Panicoideae</taxon>
        <taxon>Panicodae</taxon>
        <taxon>Paniceae</taxon>
        <taxon>Panicinae</taxon>
        <taxon>Panicum</taxon>
        <taxon>Panicum sect. Panicum</taxon>
    </lineage>
</organism>
<feature type="compositionally biased region" description="Polar residues" evidence="1">
    <location>
        <begin position="41"/>
        <end position="56"/>
    </location>
</feature>
<dbReference type="Gramene" id="PVH37646">
    <property type="protein sequence ID" value="PVH37646"/>
    <property type="gene ID" value="PAHAL_5G051800"/>
</dbReference>
<gene>
    <name evidence="2" type="ORF">PAHAL_5G051800</name>
</gene>
<accession>A0A2T8IJ55</accession>
<evidence type="ECO:0000256" key="1">
    <source>
        <dbReference type="SAM" id="MobiDB-lite"/>
    </source>
</evidence>
<sequence>MNHSVPWPATEDLALQLPLRSDASFTHRPRASKPQSRERTASQLPSPQRQLIHPQTQCRHRRMIDQFGGTTHTKLWQ</sequence>
<dbReference type="EMBL" id="CM008050">
    <property type="protein sequence ID" value="PVH37646.1"/>
    <property type="molecule type" value="Genomic_DNA"/>
</dbReference>
<protein>
    <submittedName>
        <fullName evidence="2">Uncharacterized protein</fullName>
    </submittedName>
</protein>